<dbReference type="PANTHER" id="PTHR45138:SF9">
    <property type="entry name" value="DIGUANYLATE CYCLASE DGCM-RELATED"/>
    <property type="match status" value="1"/>
</dbReference>
<dbReference type="SUPFAM" id="SSF55073">
    <property type="entry name" value="Nucleotide cyclase"/>
    <property type="match status" value="1"/>
</dbReference>
<dbReference type="GO" id="GO:0005886">
    <property type="term" value="C:plasma membrane"/>
    <property type="evidence" value="ECO:0007669"/>
    <property type="project" value="TreeGrafter"/>
</dbReference>
<dbReference type="GO" id="GO:1902201">
    <property type="term" value="P:negative regulation of bacterial-type flagellum-dependent cell motility"/>
    <property type="evidence" value="ECO:0007669"/>
    <property type="project" value="TreeGrafter"/>
</dbReference>
<name>A0A1B9P0M3_ALILO</name>
<sequence length="417" mass="48087">MLNLKIKYFGIIFLFMTLFFLANTLMSSSQIKSEFSNVLDGFFDKIIRFSNFYINAEYKEKEKGTYNFIDGSFLVVNHNSNVLDLKYGINKLKESFKVNEGIYIISILNKSNGKIDYSYFMPLVKSYENKVYSYNEMLNKYNSIDIFDKYGSCDLVITGVYEDSFNNRLIRTVIYPIYIDRKLVSILTIDIDVDYVINNIKRNLGFFSYFISIESNGVIDPSSNKINVSCSESEYLTINIKISKIIMISLLLSSLVYLTYNFIMFFIARYYSIDALTGLYRRDYIDRICLSGEQSLLYIDVDDFKFINDTYGHHIGDAVIVDIANIIKSNIRGKDKAFRWGGDEYLIVLDVIDFKLVIDVAERISKSVQNEITNGLKVTISIGGYVGDAKFVEALLKSDSMLYRSKKDGKNKINIDF</sequence>
<keyword evidence="3" id="KW-0812">Transmembrane</keyword>
<evidence type="ECO:0000256" key="3">
    <source>
        <dbReference type="SAM" id="Phobius"/>
    </source>
</evidence>
<keyword evidence="3" id="KW-0472">Membrane</keyword>
<feature type="domain" description="GGDEF" evidence="4">
    <location>
        <begin position="292"/>
        <end position="417"/>
    </location>
</feature>
<protein>
    <recommendedName>
        <fullName evidence="1">diguanylate cyclase</fullName>
        <ecNumber evidence="1">2.7.7.65</ecNumber>
    </recommendedName>
</protein>
<reference evidence="5 6" key="1">
    <citation type="submission" date="2016-06" db="EMBL/GenBank/DDBJ databases">
        <authorList>
            <person name="Kjaerup R.B."/>
            <person name="Dalgaard T.S."/>
            <person name="Juul-Madsen H.R."/>
        </authorList>
    </citation>
    <scope>NUCLEOTIDE SEQUENCE [LARGE SCALE GENOMIC DNA]</scope>
    <source>
        <strain evidence="5 6">1S159</strain>
    </source>
</reference>
<evidence type="ECO:0000259" key="4">
    <source>
        <dbReference type="PROSITE" id="PS50887"/>
    </source>
</evidence>
<dbReference type="EC" id="2.7.7.65" evidence="1"/>
<dbReference type="CDD" id="cd01949">
    <property type="entry name" value="GGDEF"/>
    <property type="match status" value="1"/>
</dbReference>
<dbReference type="Gene3D" id="3.30.70.270">
    <property type="match status" value="1"/>
</dbReference>
<comment type="catalytic activity">
    <reaction evidence="2">
        <text>2 GTP = 3',3'-c-di-GMP + 2 diphosphate</text>
        <dbReference type="Rhea" id="RHEA:24898"/>
        <dbReference type="ChEBI" id="CHEBI:33019"/>
        <dbReference type="ChEBI" id="CHEBI:37565"/>
        <dbReference type="ChEBI" id="CHEBI:58805"/>
        <dbReference type="EC" id="2.7.7.65"/>
    </reaction>
</comment>
<keyword evidence="3" id="KW-1133">Transmembrane helix</keyword>
<dbReference type="InterPro" id="IPR050469">
    <property type="entry name" value="Diguanylate_Cyclase"/>
</dbReference>
<dbReference type="PROSITE" id="PS50887">
    <property type="entry name" value="GGDEF"/>
    <property type="match status" value="1"/>
</dbReference>
<dbReference type="GO" id="GO:0052621">
    <property type="term" value="F:diguanylate cyclase activity"/>
    <property type="evidence" value="ECO:0007669"/>
    <property type="project" value="UniProtKB-EC"/>
</dbReference>
<feature type="transmembrane region" description="Helical" evidence="3">
    <location>
        <begin position="245"/>
        <end position="271"/>
    </location>
</feature>
<dbReference type="RefSeq" id="WP_065610531.1">
    <property type="nucleotide sequence ID" value="NZ_CAWMPN010000008.1"/>
</dbReference>
<dbReference type="PANTHER" id="PTHR45138">
    <property type="entry name" value="REGULATORY COMPONENTS OF SENSORY TRANSDUCTION SYSTEM"/>
    <property type="match status" value="1"/>
</dbReference>
<accession>A0A1B9P0M3</accession>
<dbReference type="EMBL" id="MAJU01000008">
    <property type="protein sequence ID" value="OCH21907.1"/>
    <property type="molecule type" value="Genomic_DNA"/>
</dbReference>
<dbReference type="GO" id="GO:0043709">
    <property type="term" value="P:cell adhesion involved in single-species biofilm formation"/>
    <property type="evidence" value="ECO:0007669"/>
    <property type="project" value="TreeGrafter"/>
</dbReference>
<dbReference type="InterPro" id="IPR000160">
    <property type="entry name" value="GGDEF_dom"/>
</dbReference>
<proteinExistence type="predicted"/>
<evidence type="ECO:0000313" key="5">
    <source>
        <dbReference type="EMBL" id="OCH21907.1"/>
    </source>
</evidence>
<dbReference type="SMART" id="SM00267">
    <property type="entry name" value="GGDEF"/>
    <property type="match status" value="1"/>
</dbReference>
<feature type="transmembrane region" description="Helical" evidence="3">
    <location>
        <begin position="6"/>
        <end position="26"/>
    </location>
</feature>
<dbReference type="Proteomes" id="UP000093523">
    <property type="component" value="Unassembled WGS sequence"/>
</dbReference>
<dbReference type="InterPro" id="IPR029787">
    <property type="entry name" value="Nucleotide_cyclase"/>
</dbReference>
<evidence type="ECO:0000256" key="2">
    <source>
        <dbReference type="ARBA" id="ARBA00034247"/>
    </source>
</evidence>
<dbReference type="AlphaFoldDB" id="A0A1B9P0M3"/>
<evidence type="ECO:0000313" key="6">
    <source>
        <dbReference type="Proteomes" id="UP000093523"/>
    </source>
</evidence>
<dbReference type="STRING" id="688.A6E04_08585"/>
<comment type="caution">
    <text evidence="5">The sequence shown here is derived from an EMBL/GenBank/DDBJ whole genome shotgun (WGS) entry which is preliminary data.</text>
</comment>
<gene>
    <name evidence="5" type="ORF">A6E04_08585</name>
</gene>
<dbReference type="InterPro" id="IPR043128">
    <property type="entry name" value="Rev_trsase/Diguanyl_cyclase"/>
</dbReference>
<evidence type="ECO:0000256" key="1">
    <source>
        <dbReference type="ARBA" id="ARBA00012528"/>
    </source>
</evidence>
<dbReference type="OrthoDB" id="9812260at2"/>
<organism evidence="5 6">
    <name type="scientific">Aliivibrio logei</name>
    <name type="common">Vibrio logei</name>
    <dbReference type="NCBI Taxonomy" id="688"/>
    <lineage>
        <taxon>Bacteria</taxon>
        <taxon>Pseudomonadati</taxon>
        <taxon>Pseudomonadota</taxon>
        <taxon>Gammaproteobacteria</taxon>
        <taxon>Vibrionales</taxon>
        <taxon>Vibrionaceae</taxon>
        <taxon>Aliivibrio</taxon>
    </lineage>
</organism>
<dbReference type="NCBIfam" id="TIGR00254">
    <property type="entry name" value="GGDEF"/>
    <property type="match status" value="1"/>
</dbReference>
<dbReference type="Pfam" id="PF00990">
    <property type="entry name" value="GGDEF"/>
    <property type="match status" value="1"/>
</dbReference>